<dbReference type="OrthoDB" id="1495544at2"/>
<dbReference type="EMBL" id="QJJK01000007">
    <property type="protein sequence ID" value="PXW56976.1"/>
    <property type="molecule type" value="Genomic_DNA"/>
</dbReference>
<dbReference type="RefSeq" id="WP_146227366.1">
    <property type="nucleotide sequence ID" value="NZ_JAHBRY010000001.1"/>
</dbReference>
<organism evidence="1 2">
    <name type="scientific">Chelatococcus asaccharovorans</name>
    <dbReference type="NCBI Taxonomy" id="28210"/>
    <lineage>
        <taxon>Bacteria</taxon>
        <taxon>Pseudomonadati</taxon>
        <taxon>Pseudomonadota</taxon>
        <taxon>Alphaproteobacteria</taxon>
        <taxon>Hyphomicrobiales</taxon>
        <taxon>Chelatococcaceae</taxon>
        <taxon>Chelatococcus</taxon>
    </lineage>
</organism>
<sequence>MGPVFVTIYMPLLEEGTEVWRPVPAEHLGRDMYRIAGPRPVNENWKFEVGAVITARQREFRDGSRGLVAEAIKPDAQPDNHE</sequence>
<evidence type="ECO:0000313" key="2">
    <source>
        <dbReference type="Proteomes" id="UP000248021"/>
    </source>
</evidence>
<gene>
    <name evidence="1" type="ORF">C7450_10713</name>
</gene>
<reference evidence="1 2" key="1">
    <citation type="submission" date="2018-05" db="EMBL/GenBank/DDBJ databases">
        <title>Genomic Encyclopedia of Type Strains, Phase IV (KMG-IV): sequencing the most valuable type-strain genomes for metagenomic binning, comparative biology and taxonomic classification.</title>
        <authorList>
            <person name="Goeker M."/>
        </authorList>
    </citation>
    <scope>NUCLEOTIDE SEQUENCE [LARGE SCALE GENOMIC DNA]</scope>
    <source>
        <strain evidence="1 2">DSM 6462</strain>
    </source>
</reference>
<dbReference type="Proteomes" id="UP000248021">
    <property type="component" value="Unassembled WGS sequence"/>
</dbReference>
<keyword evidence="2" id="KW-1185">Reference proteome</keyword>
<accession>A0A2V3U504</accession>
<protein>
    <submittedName>
        <fullName evidence="1">Uncharacterized protein</fullName>
    </submittedName>
</protein>
<name>A0A2V3U504_9HYPH</name>
<proteinExistence type="predicted"/>
<comment type="caution">
    <text evidence="1">The sequence shown here is derived from an EMBL/GenBank/DDBJ whole genome shotgun (WGS) entry which is preliminary data.</text>
</comment>
<dbReference type="AlphaFoldDB" id="A0A2V3U504"/>
<evidence type="ECO:0000313" key="1">
    <source>
        <dbReference type="EMBL" id="PXW56976.1"/>
    </source>
</evidence>